<dbReference type="InterPro" id="IPR036890">
    <property type="entry name" value="HATPase_C_sf"/>
</dbReference>
<comment type="subcellular location">
    <subcellularLocation>
        <location evidence="2">Membrane</location>
    </subcellularLocation>
</comment>
<keyword evidence="4" id="KW-0597">Phosphoprotein</keyword>
<dbReference type="SUPFAM" id="SSF55874">
    <property type="entry name" value="ATPase domain of HSP90 chaperone/DNA topoisomerase II/histidine kinase"/>
    <property type="match status" value="1"/>
</dbReference>
<evidence type="ECO:0000259" key="14">
    <source>
        <dbReference type="PROSITE" id="PS50885"/>
    </source>
</evidence>
<dbReference type="Gene3D" id="6.10.340.10">
    <property type="match status" value="1"/>
</dbReference>
<keyword evidence="5" id="KW-0808">Transferase</keyword>
<dbReference type="SUPFAM" id="SSF158472">
    <property type="entry name" value="HAMP domain-like"/>
    <property type="match status" value="1"/>
</dbReference>
<dbReference type="PRINTS" id="PR00344">
    <property type="entry name" value="BCTRLSENSOR"/>
</dbReference>
<keyword evidence="8 12" id="KW-1133">Transmembrane helix</keyword>
<dbReference type="Proteomes" id="UP000309061">
    <property type="component" value="Chromosome"/>
</dbReference>
<dbReference type="OrthoDB" id="9815202at2"/>
<dbReference type="Pfam" id="PF00512">
    <property type="entry name" value="HisKA"/>
    <property type="match status" value="1"/>
</dbReference>
<name>A0A6B8KKZ2_9HYPH</name>
<dbReference type="InterPro" id="IPR003594">
    <property type="entry name" value="HATPase_dom"/>
</dbReference>
<dbReference type="PANTHER" id="PTHR45436">
    <property type="entry name" value="SENSOR HISTIDINE KINASE YKOH"/>
    <property type="match status" value="1"/>
</dbReference>
<evidence type="ECO:0000256" key="4">
    <source>
        <dbReference type="ARBA" id="ARBA00022553"/>
    </source>
</evidence>
<evidence type="ECO:0000313" key="16">
    <source>
        <dbReference type="Proteomes" id="UP000309061"/>
    </source>
</evidence>
<evidence type="ECO:0000256" key="8">
    <source>
        <dbReference type="ARBA" id="ARBA00022989"/>
    </source>
</evidence>
<dbReference type="InterPro" id="IPR003660">
    <property type="entry name" value="HAMP_dom"/>
</dbReference>
<dbReference type="InterPro" id="IPR036097">
    <property type="entry name" value="HisK_dim/P_sf"/>
</dbReference>
<feature type="domain" description="HAMP" evidence="14">
    <location>
        <begin position="213"/>
        <end position="266"/>
    </location>
</feature>
<dbReference type="GO" id="GO:0005886">
    <property type="term" value="C:plasma membrane"/>
    <property type="evidence" value="ECO:0007669"/>
    <property type="project" value="TreeGrafter"/>
</dbReference>
<evidence type="ECO:0000256" key="12">
    <source>
        <dbReference type="SAM" id="Phobius"/>
    </source>
</evidence>
<dbReference type="Pfam" id="PF00672">
    <property type="entry name" value="HAMP"/>
    <property type="match status" value="1"/>
</dbReference>
<evidence type="ECO:0000256" key="9">
    <source>
        <dbReference type="ARBA" id="ARBA00023012"/>
    </source>
</evidence>
<proteinExistence type="predicted"/>
<evidence type="ECO:0000256" key="6">
    <source>
        <dbReference type="ARBA" id="ARBA00022692"/>
    </source>
</evidence>
<reference evidence="15 16" key="1">
    <citation type="submission" date="2019-11" db="EMBL/GenBank/DDBJ databases">
        <title>The genome sequence of Methylocystis heyeri.</title>
        <authorList>
            <person name="Oshkin I.Y."/>
            <person name="Miroshnikov K."/>
            <person name="Dedysh S.N."/>
        </authorList>
    </citation>
    <scope>NUCLEOTIDE SEQUENCE [LARGE SCALE GENOMIC DNA]</scope>
    <source>
        <strain evidence="15 16">H2</strain>
    </source>
</reference>
<evidence type="ECO:0000256" key="10">
    <source>
        <dbReference type="ARBA" id="ARBA00023136"/>
    </source>
</evidence>
<feature type="region of interest" description="Disordered" evidence="11">
    <location>
        <begin position="1"/>
        <end position="31"/>
    </location>
</feature>
<evidence type="ECO:0000256" key="1">
    <source>
        <dbReference type="ARBA" id="ARBA00000085"/>
    </source>
</evidence>
<evidence type="ECO:0000256" key="7">
    <source>
        <dbReference type="ARBA" id="ARBA00022777"/>
    </source>
</evidence>
<evidence type="ECO:0000313" key="15">
    <source>
        <dbReference type="EMBL" id="QGM47410.1"/>
    </source>
</evidence>
<dbReference type="CDD" id="cd00082">
    <property type="entry name" value="HisKA"/>
    <property type="match status" value="1"/>
</dbReference>
<dbReference type="PANTHER" id="PTHR45436:SF8">
    <property type="entry name" value="HISTIDINE KINASE"/>
    <property type="match status" value="1"/>
</dbReference>
<dbReference type="EMBL" id="CP046052">
    <property type="protein sequence ID" value="QGM47410.1"/>
    <property type="molecule type" value="Genomic_DNA"/>
</dbReference>
<keyword evidence="6 12" id="KW-0812">Transmembrane</keyword>
<dbReference type="Gene3D" id="1.10.287.130">
    <property type="match status" value="1"/>
</dbReference>
<dbReference type="SUPFAM" id="SSF47384">
    <property type="entry name" value="Homodimeric domain of signal transducing histidine kinase"/>
    <property type="match status" value="1"/>
</dbReference>
<sequence>MWSTSTSANCAARSTGTGANPTSRTSGAAGSCSMPNFRLKESAIFRRTLAIAALFIATNLCLFGFIYWQTAVFETRRIMGFMERQAPVLAETPSEQIRQSMERRHYDDVHRFTVSGLFEQNGAYLAGGLKRLPPGLIPDGGARRLDAFEFADGSNSSEPAIFVARSLPDGRILVVGRNIQELANLLGAVSEALKLGVIPMAILAVGAGAFLSLRMNSRLTRAQRVLRDFQKGDLRRRLELTGARDDFDRLAEAVNVLLDDLERAINELHHVGNNIAHDLRTPLSRVRGNLERLQQMLAGQQTPLALLERAVAGLDQTFALTTALLRIAQLETGRARAFFATVDLGAILRDAAELYEPLAEAKSISLDVETGEEAPVEGDKDLLLEAFANLVDNAIKFAPEGGRIRIALEKSPLGPVAVVADDGPGISEAQRTEVFKRFYRGAQSRHIVGNGLGLALVAAIVKLHGFRVEIADAEPGCIFRLRCYPQTSA</sequence>
<dbReference type="InterPro" id="IPR004358">
    <property type="entry name" value="Sig_transdc_His_kin-like_C"/>
</dbReference>
<dbReference type="EC" id="2.7.13.3" evidence="3"/>
<feature type="domain" description="Histidine kinase" evidence="13">
    <location>
        <begin position="274"/>
        <end position="482"/>
    </location>
</feature>
<dbReference type="PROSITE" id="PS50109">
    <property type="entry name" value="HIS_KIN"/>
    <property type="match status" value="1"/>
</dbReference>
<protein>
    <recommendedName>
        <fullName evidence="3">histidine kinase</fullName>
        <ecNumber evidence="3">2.7.13.3</ecNumber>
    </recommendedName>
</protein>
<keyword evidence="9" id="KW-0902">Two-component regulatory system</keyword>
<dbReference type="PROSITE" id="PS50885">
    <property type="entry name" value="HAMP"/>
    <property type="match status" value="1"/>
</dbReference>
<dbReference type="SMART" id="SM00387">
    <property type="entry name" value="HATPase_c"/>
    <property type="match status" value="1"/>
</dbReference>
<dbReference type="KEGG" id="mhey:H2LOC_017905"/>
<dbReference type="Pfam" id="PF02518">
    <property type="entry name" value="HATPase_c"/>
    <property type="match status" value="1"/>
</dbReference>
<dbReference type="Gene3D" id="3.30.565.10">
    <property type="entry name" value="Histidine kinase-like ATPase, C-terminal domain"/>
    <property type="match status" value="1"/>
</dbReference>
<dbReference type="InterPro" id="IPR050428">
    <property type="entry name" value="TCS_sensor_his_kinase"/>
</dbReference>
<dbReference type="GO" id="GO:0000155">
    <property type="term" value="F:phosphorelay sensor kinase activity"/>
    <property type="evidence" value="ECO:0007669"/>
    <property type="project" value="InterPro"/>
</dbReference>
<evidence type="ECO:0000256" key="3">
    <source>
        <dbReference type="ARBA" id="ARBA00012438"/>
    </source>
</evidence>
<accession>A0A6B8KKZ2</accession>
<gene>
    <name evidence="15" type="ORF">H2LOC_017905</name>
</gene>
<organism evidence="15 16">
    <name type="scientific">Methylocystis heyeri</name>
    <dbReference type="NCBI Taxonomy" id="391905"/>
    <lineage>
        <taxon>Bacteria</taxon>
        <taxon>Pseudomonadati</taxon>
        <taxon>Pseudomonadota</taxon>
        <taxon>Alphaproteobacteria</taxon>
        <taxon>Hyphomicrobiales</taxon>
        <taxon>Methylocystaceae</taxon>
        <taxon>Methylocystis</taxon>
    </lineage>
</organism>
<evidence type="ECO:0000256" key="5">
    <source>
        <dbReference type="ARBA" id="ARBA00022679"/>
    </source>
</evidence>
<feature type="transmembrane region" description="Helical" evidence="12">
    <location>
        <begin position="48"/>
        <end position="68"/>
    </location>
</feature>
<dbReference type="InterPro" id="IPR005467">
    <property type="entry name" value="His_kinase_dom"/>
</dbReference>
<keyword evidence="7" id="KW-0418">Kinase</keyword>
<dbReference type="AlphaFoldDB" id="A0A6B8KKZ2"/>
<feature type="compositionally biased region" description="Polar residues" evidence="11">
    <location>
        <begin position="1"/>
        <end position="28"/>
    </location>
</feature>
<dbReference type="SMART" id="SM00304">
    <property type="entry name" value="HAMP"/>
    <property type="match status" value="1"/>
</dbReference>
<evidence type="ECO:0000256" key="11">
    <source>
        <dbReference type="SAM" id="MobiDB-lite"/>
    </source>
</evidence>
<dbReference type="InterPro" id="IPR003661">
    <property type="entry name" value="HisK_dim/P_dom"/>
</dbReference>
<comment type="catalytic activity">
    <reaction evidence="1">
        <text>ATP + protein L-histidine = ADP + protein N-phospho-L-histidine.</text>
        <dbReference type="EC" id="2.7.13.3"/>
    </reaction>
</comment>
<evidence type="ECO:0000259" key="13">
    <source>
        <dbReference type="PROSITE" id="PS50109"/>
    </source>
</evidence>
<keyword evidence="16" id="KW-1185">Reference proteome</keyword>
<keyword evidence="10 12" id="KW-0472">Membrane</keyword>
<dbReference type="SMART" id="SM00388">
    <property type="entry name" value="HisKA"/>
    <property type="match status" value="1"/>
</dbReference>
<evidence type="ECO:0000256" key="2">
    <source>
        <dbReference type="ARBA" id="ARBA00004370"/>
    </source>
</evidence>